<dbReference type="InterPro" id="IPR011059">
    <property type="entry name" value="Metal-dep_hydrolase_composite"/>
</dbReference>
<accession>A0ABT0QX26</accession>
<protein>
    <recommendedName>
        <fullName evidence="1 8">Imidazolonepropionase</fullName>
        <ecNumber evidence="1 8">3.5.2.7</ecNumber>
    </recommendedName>
    <alternativeName>
        <fullName evidence="8">Imidazolone-5-propionate hydrolase</fullName>
    </alternativeName>
</protein>
<feature type="binding site" evidence="8">
    <location>
        <position position="238"/>
    </location>
    <ligand>
        <name>Fe(3+)</name>
        <dbReference type="ChEBI" id="CHEBI:29034"/>
    </ligand>
</feature>
<dbReference type="NCBIfam" id="TIGR01224">
    <property type="entry name" value="hutI"/>
    <property type="match status" value="1"/>
</dbReference>
<dbReference type="GO" id="GO:0050480">
    <property type="term" value="F:imidazolonepropionase activity"/>
    <property type="evidence" value="ECO:0007669"/>
    <property type="project" value="UniProtKB-EC"/>
</dbReference>
<feature type="binding site" evidence="8">
    <location>
        <position position="241"/>
    </location>
    <ligand>
        <name>4-imidazolone-5-propanoate</name>
        <dbReference type="ChEBI" id="CHEBI:77893"/>
    </ligand>
</feature>
<dbReference type="PANTHER" id="PTHR42752:SF1">
    <property type="entry name" value="IMIDAZOLONEPROPIONASE-RELATED"/>
    <property type="match status" value="1"/>
</dbReference>
<dbReference type="PANTHER" id="PTHR42752">
    <property type="entry name" value="IMIDAZOLONEPROPIONASE"/>
    <property type="match status" value="1"/>
</dbReference>
<dbReference type="SUPFAM" id="SSF51556">
    <property type="entry name" value="Metallo-dependent hydrolases"/>
    <property type="match status" value="1"/>
</dbReference>
<evidence type="ECO:0000256" key="8">
    <source>
        <dbReference type="HAMAP-Rule" id="MF_00372"/>
    </source>
</evidence>
<keyword evidence="4 8" id="KW-0378">Hydrolase</keyword>
<dbReference type="EC" id="3.5.2.7" evidence="1 8"/>
<dbReference type="InterPro" id="IPR013108">
    <property type="entry name" value="Amidohydro_3"/>
</dbReference>
<evidence type="ECO:0000313" key="10">
    <source>
        <dbReference type="EMBL" id="MCL6422218.1"/>
    </source>
</evidence>
<dbReference type="RefSeq" id="WP_249736372.1">
    <property type="nucleotide sequence ID" value="NZ_JAKNCJ010000001.1"/>
</dbReference>
<feature type="binding site" evidence="8">
    <location>
        <position position="175"/>
    </location>
    <ligand>
        <name>4-imidazolone-5-propanoate</name>
        <dbReference type="ChEBI" id="CHEBI:77893"/>
    </ligand>
</feature>
<feature type="binding site" evidence="8">
    <location>
        <position position="78"/>
    </location>
    <ligand>
        <name>Zn(2+)</name>
        <dbReference type="ChEBI" id="CHEBI:29105"/>
    </ligand>
</feature>
<dbReference type="SUPFAM" id="SSF51338">
    <property type="entry name" value="Composite domain of metallo-dependent hydrolases"/>
    <property type="match status" value="1"/>
</dbReference>
<feature type="binding site" evidence="8">
    <location>
        <position position="85"/>
    </location>
    <ligand>
        <name>4-imidazolone-5-propanoate</name>
        <dbReference type="ChEBI" id="CHEBI:77893"/>
    </ligand>
</feature>
<comment type="cofactor">
    <cofactor evidence="8">
        <name>Zn(2+)</name>
        <dbReference type="ChEBI" id="CHEBI:29105"/>
    </cofactor>
    <cofactor evidence="8">
        <name>Fe(3+)</name>
        <dbReference type="ChEBI" id="CHEBI:29034"/>
    </cofactor>
    <text evidence="8">Binds 1 zinc or iron ion per subunit.</text>
</comment>
<evidence type="ECO:0000256" key="4">
    <source>
        <dbReference type="ARBA" id="ARBA00022801"/>
    </source>
</evidence>
<keyword evidence="7 8" id="KW-0408">Iron</keyword>
<feature type="binding site" evidence="8">
    <location>
        <position position="78"/>
    </location>
    <ligand>
        <name>Fe(3+)</name>
        <dbReference type="ChEBI" id="CHEBI:29034"/>
    </ligand>
</feature>
<feature type="binding site" evidence="8">
    <location>
        <position position="333"/>
    </location>
    <ligand>
        <name>N-formimidoyl-L-glutamate</name>
        <dbReference type="ChEBI" id="CHEBI:58928"/>
    </ligand>
</feature>
<gene>
    <name evidence="8 10" type="primary">hutI</name>
    <name evidence="10" type="ORF">Bequi_02235</name>
</gene>
<dbReference type="InterPro" id="IPR032466">
    <property type="entry name" value="Metal_Hydrolase"/>
</dbReference>
<feature type="binding site" evidence="8">
    <location>
        <position position="143"/>
    </location>
    <ligand>
        <name>4-imidazolone-5-propanoate</name>
        <dbReference type="ChEBI" id="CHEBI:77893"/>
    </ligand>
</feature>
<organism evidence="10 11">
    <name type="scientific">Brachybacterium equifaecis</name>
    <dbReference type="NCBI Taxonomy" id="2910770"/>
    <lineage>
        <taxon>Bacteria</taxon>
        <taxon>Bacillati</taxon>
        <taxon>Actinomycetota</taxon>
        <taxon>Actinomycetes</taxon>
        <taxon>Micrococcales</taxon>
        <taxon>Dermabacteraceae</taxon>
        <taxon>Brachybacterium</taxon>
    </lineage>
</organism>
<feature type="binding site" evidence="8">
    <location>
        <position position="335"/>
    </location>
    <ligand>
        <name>N-formimidoyl-L-glutamate</name>
        <dbReference type="ChEBI" id="CHEBI:58928"/>
    </ligand>
</feature>
<evidence type="ECO:0000256" key="7">
    <source>
        <dbReference type="ARBA" id="ARBA00023004"/>
    </source>
</evidence>
<proteinExistence type="inferred from homology"/>
<feature type="binding site" evidence="8">
    <location>
        <position position="238"/>
    </location>
    <ligand>
        <name>Zn(2+)</name>
        <dbReference type="ChEBI" id="CHEBI:29105"/>
    </ligand>
</feature>
<evidence type="ECO:0000256" key="2">
    <source>
        <dbReference type="ARBA" id="ARBA00022490"/>
    </source>
</evidence>
<comment type="function">
    <text evidence="8">Catalyzes the hydrolytic cleavage of the carbon-nitrogen bond in imidazolone-5-propanoate to yield N-formimidoyl-L-glutamate. It is the third step in the universal histidine degradation pathway.</text>
</comment>
<comment type="caution">
    <text evidence="10">The sequence shown here is derived from an EMBL/GenBank/DDBJ whole genome shotgun (WGS) entry which is preliminary data.</text>
</comment>
<feature type="binding site" evidence="8">
    <location>
        <position position="331"/>
    </location>
    <ligand>
        <name>Zn(2+)</name>
        <dbReference type="ChEBI" id="CHEBI:29105"/>
    </ligand>
</feature>
<feature type="binding site" evidence="8">
    <location>
        <position position="331"/>
    </location>
    <ligand>
        <name>Fe(3+)</name>
        <dbReference type="ChEBI" id="CHEBI:29034"/>
    </ligand>
</feature>
<keyword evidence="2 8" id="KW-0963">Cytoplasm</keyword>
<dbReference type="EMBL" id="JAKNCJ010000001">
    <property type="protein sequence ID" value="MCL6422218.1"/>
    <property type="molecule type" value="Genomic_DNA"/>
</dbReference>
<reference evidence="10" key="1">
    <citation type="submission" date="2022-02" db="EMBL/GenBank/DDBJ databases">
        <authorList>
            <person name="Lee M."/>
            <person name="Kim S.-J."/>
            <person name="Jung M.-Y."/>
        </authorList>
    </citation>
    <scope>NUCLEOTIDE SEQUENCE</scope>
    <source>
        <strain evidence="10">JHP9</strain>
    </source>
</reference>
<evidence type="ECO:0000256" key="6">
    <source>
        <dbReference type="ARBA" id="ARBA00022833"/>
    </source>
</evidence>
<feature type="domain" description="Amidohydrolase 3" evidence="9">
    <location>
        <begin position="108"/>
        <end position="399"/>
    </location>
</feature>
<comment type="subcellular location">
    <subcellularLocation>
        <location evidence="8">Cytoplasm</location>
    </subcellularLocation>
</comment>
<evidence type="ECO:0000256" key="5">
    <source>
        <dbReference type="ARBA" id="ARBA00022808"/>
    </source>
</evidence>
<keyword evidence="11" id="KW-1185">Reference proteome</keyword>
<feature type="binding site" evidence="8">
    <location>
        <position position="143"/>
    </location>
    <ligand>
        <name>N-formimidoyl-L-glutamate</name>
        <dbReference type="ChEBI" id="CHEBI:58928"/>
    </ligand>
</feature>
<dbReference type="Gene3D" id="3.20.20.140">
    <property type="entry name" value="Metal-dependent hydrolases"/>
    <property type="match status" value="1"/>
</dbReference>
<keyword evidence="5 8" id="KW-0369">Histidine metabolism</keyword>
<evidence type="ECO:0000259" key="9">
    <source>
        <dbReference type="Pfam" id="PF07969"/>
    </source>
</evidence>
<keyword evidence="3 8" id="KW-0479">Metal-binding</keyword>
<evidence type="ECO:0000256" key="1">
    <source>
        <dbReference type="ARBA" id="ARBA00012864"/>
    </source>
</evidence>
<keyword evidence="6 8" id="KW-0862">Zinc</keyword>
<dbReference type="HAMAP" id="MF_00372">
    <property type="entry name" value="HutI"/>
    <property type="match status" value="1"/>
</dbReference>
<feature type="binding site" evidence="8">
    <location>
        <position position="76"/>
    </location>
    <ligand>
        <name>Fe(3+)</name>
        <dbReference type="ChEBI" id="CHEBI:29034"/>
    </ligand>
</feature>
<dbReference type="Gene3D" id="2.30.40.10">
    <property type="entry name" value="Urease, subunit C, domain 1"/>
    <property type="match status" value="1"/>
</dbReference>
<comment type="similarity">
    <text evidence="8">Belongs to the metallo-dependent hydrolases superfamily. HutI family.</text>
</comment>
<dbReference type="Proteomes" id="UP001203761">
    <property type="component" value="Unassembled WGS sequence"/>
</dbReference>
<comment type="catalytic activity">
    <reaction evidence="8">
        <text>4-imidazolone-5-propanoate + H2O = N-formimidoyl-L-glutamate</text>
        <dbReference type="Rhea" id="RHEA:23660"/>
        <dbReference type="ChEBI" id="CHEBI:15377"/>
        <dbReference type="ChEBI" id="CHEBI:58928"/>
        <dbReference type="ChEBI" id="CHEBI:77893"/>
        <dbReference type="EC" id="3.5.2.7"/>
    </reaction>
</comment>
<dbReference type="InterPro" id="IPR005920">
    <property type="entry name" value="HutI"/>
</dbReference>
<feature type="binding site" evidence="8">
    <location>
        <position position="336"/>
    </location>
    <ligand>
        <name>4-imidazolone-5-propanoate</name>
        <dbReference type="ChEBI" id="CHEBI:77893"/>
    </ligand>
</feature>
<evidence type="ECO:0000313" key="11">
    <source>
        <dbReference type="Proteomes" id="UP001203761"/>
    </source>
</evidence>
<evidence type="ECO:0000256" key="3">
    <source>
        <dbReference type="ARBA" id="ARBA00022723"/>
    </source>
</evidence>
<feature type="binding site" evidence="8">
    <location>
        <position position="76"/>
    </location>
    <ligand>
        <name>Zn(2+)</name>
        <dbReference type="ChEBI" id="CHEBI:29105"/>
    </ligand>
</feature>
<comment type="pathway">
    <text evidence="8">Amino-acid degradation; L-histidine degradation into L-glutamate; N-formimidoyl-L-glutamate from L-histidine: step 3/3.</text>
</comment>
<sequence length="419" mass="43633">MASTLITNISELWTLDPALEDPDERGATGAQVLRDAAFVIDGERIAWTGPAAEAPEADERVDAEGRAVLPGWVDSHSHLIFDGDRSAEFEARMAGQAYAAGGIQVTTDATRSASDERLAALVAQRVQAAQALGTTCMETKTGYGLTVEDEKRAAVLAERLIEEGVLDEATFLGAHLVPAEFADDAEGYVDLVVGPMLAAVAPHVRWADVFCEEGAFTPAQSERVLRAARESGLGLRVHGHQIGRSGGVALAVQLGAASVDHVNFMSPDDIEALAGTAGIATAPGEQDGLLAVDRGPTVATVLPACDLSTRAPLAPARALLDAGAHVAIASNCNPGTSFTSAMPFCVATAVLQMRLSIAEAVRAATRGGALALRRSDVGHLAVGARADLQILEAPAAIHLAYRPGMPLTHAVWRKGRRVA</sequence>
<name>A0ABT0QX26_9MICO</name>
<dbReference type="Pfam" id="PF07969">
    <property type="entry name" value="Amidohydro_3"/>
    <property type="match status" value="1"/>
</dbReference>